<keyword evidence="5" id="KW-0269">Exonuclease</keyword>
<dbReference type="Gene3D" id="2.130.10.10">
    <property type="entry name" value="YVTN repeat-like/Quinoprotein amine dehydrogenase"/>
    <property type="match status" value="1"/>
</dbReference>
<dbReference type="Gene3D" id="3.60.10.10">
    <property type="entry name" value="Endonuclease/exonuclease/phosphatase"/>
    <property type="match status" value="1"/>
</dbReference>
<dbReference type="GO" id="GO:0004519">
    <property type="term" value="F:endonuclease activity"/>
    <property type="evidence" value="ECO:0007669"/>
    <property type="project" value="UniProtKB-KW"/>
</dbReference>
<name>A7NMS4_ROSCS</name>
<dbReference type="InterPro" id="IPR005135">
    <property type="entry name" value="Endo/exonuclease/phosphatase"/>
</dbReference>
<evidence type="ECO:0000259" key="4">
    <source>
        <dbReference type="Pfam" id="PF22494"/>
    </source>
</evidence>
<sequence>MVLSRHHPPMTLRLLLALTTLALLLTSALVAPQRAAATTTIITQWTFNSNPPDGNTATGTTIPAIGSGTASLVGGTTATFASGDASGGSTDPNTGDDSAWNTTTYAPQGTEDRQRGAQFAVSTVGYENISFSFDLRHSNTAANAVALLYSTDGGMTFSEATTFTATAGDAWFNNRAFDFSGIPALNNNPNVVFRVVAAFASGSSVYAPSNPGSTYGTSGTLRFDMVTVRGNPISSATPTPSPTPEPTPTPVACSAPDTPINQVQGNGATTPLSGTVVTIQGVVVGDYEGPAPNLRGFYLQEIAQVDANPLTSEGVFVFNGNTNAVSLGQVVQVTGAATEFQDQTQIGNVTAIEFCGGTATVAPVDVVMPFPSADYLERYEGMLVRFPQTLYVTEHFQLGRFGQVVMSSDARLRQPTDVVDPGPAALALQAANDLNRIIVDDELNNQNPDPIRFGRGGNPLSAGNTLRGGDTATGIVGVLTYTWAGNPASGNAYRLRPINALGGGAPNFVAANPRPDLPPAVGGDLRVAAFNVLNYFNTFSGCTFGVGGPPADCRGAENATEFTRQNAKLIPALLRLDADVLGLIEIENDGYGPTSALAELVNRLNAATAPGTYAFIDVDAATGQTNALGTDAIKVAILYKPAVVTPVGQTAALNTVAFVNGGDSAPRNRPALAQTFRHRATGEDVTVVVNHFKSKGSPCDAPDAGDGAGNCNIVRRNAAQELVAWLAGNPTGTGDNDILILGDLNSYAQEDPIDVLRAAGYTDLAQTFIGDEAYSYVFNGQWGYLDYALASPSALAKVSGVVEYHINADEPSVLDYNTNFKSAGQQVSLFATDQYRTSDHDPILVGLNLNDPIALSAVATFGADRGITGAEIIDIRGDRAVLSNADAGTVYVLDTTDLLNIRVLATVTGLTGLNAVAIHPTQDYFLAVAGSAAPAAAPLNGAVFAYRLDGTIIASATTGIQPDSVAISPNGQYAVIANEAEGFAVGDNGGPGSLTVVNLSGFDPDSSTSLSVAQIALPSLASTPGFTLNRTDDIARLPIDNTPATLEPESVTFSADSQYAYISLQENNGVARLNLVDNSLTFFGLGQATHVFDTVNGGGFNPTRLLSLFREPDGIAFIEIGGNGYVVTADEGDTRDDVPSGAISGRVRGGRTVSVFDATTGALVGDSGNQIDALAARYGIYPDSRSDRGGAEPEVLDANVFGGRVIVAVGLERANAIALVDITNPAAPNVFQIIPAGAAPEGVKLVERNGTLYALAANEASNTLTVARAPLGDVLFTQTYTEETPLALHDPFVIDPDSAPVTVTLSLSPATAGTLNTAALNGTPAVVNAALANLVFTPAPNNAGPVTITVNATDGRTETGGLILLSGIPTPPVTTASVSGPTTPRCPADCFFGSATVSLTTDEPATTQYRVNGGSWQTYTAPFAITTEGTNLVEFFSTDEWGAAESVKSITVKVTTFPATGILDAFNRANGRLGRSWTGATQLDQYRIAGNQVDVEKGGAVLWRTQFGNDQEAFFTLTSIDPNSPHHTLLLKGRGTNATQGAILVSYDAVNRQIVVEALQPGQGWRTVRIFPNITLNAGDVLGARALTDGSVRVYVNCELIGVADTTTVVGNLYVNRGGRIGLFYHQASNATLDDFGGGNR</sequence>
<accession>A7NMS4</accession>
<dbReference type="GO" id="GO:0004527">
    <property type="term" value="F:exonuclease activity"/>
    <property type="evidence" value="ECO:0007669"/>
    <property type="project" value="UniProtKB-KW"/>
</dbReference>
<evidence type="ECO:0000313" key="5">
    <source>
        <dbReference type="EMBL" id="ABU58845.1"/>
    </source>
</evidence>
<dbReference type="STRING" id="383372.Rcas_2774"/>
<dbReference type="InterPro" id="IPR047971">
    <property type="entry name" value="ExeM-like"/>
</dbReference>
<keyword evidence="5" id="KW-0378">Hydrolase</keyword>
<dbReference type="eggNOG" id="COG3391">
    <property type="taxonomic scope" value="Bacteria"/>
</dbReference>
<feature type="domain" description="Endonuclease/exonuclease/phosphatase" evidence="3">
    <location>
        <begin position="541"/>
        <end position="840"/>
    </location>
</feature>
<protein>
    <submittedName>
        <fullName evidence="5">Endonuclease/exonuclease/phosphatase</fullName>
    </submittedName>
</protein>
<gene>
    <name evidence="5" type="ordered locus">Rcas_2774</name>
</gene>
<evidence type="ECO:0000256" key="2">
    <source>
        <dbReference type="SAM" id="SignalP"/>
    </source>
</evidence>
<dbReference type="Proteomes" id="UP000000263">
    <property type="component" value="Chromosome"/>
</dbReference>
<dbReference type="HOGENOM" id="CLU_242808_0_0_0"/>
<dbReference type="InterPro" id="IPR015943">
    <property type="entry name" value="WD40/YVTN_repeat-like_dom_sf"/>
</dbReference>
<dbReference type="Pfam" id="PF03372">
    <property type="entry name" value="Exo_endo_phos"/>
    <property type="match status" value="1"/>
</dbReference>
<keyword evidence="5" id="KW-0255">Endonuclease</keyword>
<dbReference type="InterPro" id="IPR011048">
    <property type="entry name" value="Haem_d1_sf"/>
</dbReference>
<dbReference type="EMBL" id="CP000804">
    <property type="protein sequence ID" value="ABU58845.1"/>
    <property type="molecule type" value="Genomic_DNA"/>
</dbReference>
<dbReference type="RefSeq" id="WP_012121269.1">
    <property type="nucleotide sequence ID" value="NC_009767.1"/>
</dbReference>
<dbReference type="FunFam" id="3.60.10.10:FF:000072">
    <property type="entry name" value="Extracellular nuclease"/>
    <property type="match status" value="1"/>
</dbReference>
<dbReference type="NCBIfam" id="NF047446">
    <property type="entry name" value="barrel_OmpL47"/>
    <property type="match status" value="1"/>
</dbReference>
<feature type="signal peptide" evidence="2">
    <location>
        <begin position="1"/>
        <end position="36"/>
    </location>
</feature>
<feature type="compositionally biased region" description="Polar residues" evidence="1">
    <location>
        <begin position="87"/>
        <end position="107"/>
    </location>
</feature>
<dbReference type="KEGG" id="rca:Rcas_2774"/>
<reference evidence="5 6" key="1">
    <citation type="submission" date="2007-08" db="EMBL/GenBank/DDBJ databases">
        <title>Complete sequence of Roseiflexus castenholzii DSM 13941.</title>
        <authorList>
            <consortium name="US DOE Joint Genome Institute"/>
            <person name="Copeland A."/>
            <person name="Lucas S."/>
            <person name="Lapidus A."/>
            <person name="Barry K."/>
            <person name="Glavina del Rio T."/>
            <person name="Dalin E."/>
            <person name="Tice H."/>
            <person name="Pitluck S."/>
            <person name="Thompson L.S."/>
            <person name="Brettin T."/>
            <person name="Bruce D."/>
            <person name="Detter J.C."/>
            <person name="Han C."/>
            <person name="Tapia R."/>
            <person name="Schmutz J."/>
            <person name="Larimer F."/>
            <person name="Land M."/>
            <person name="Hauser L."/>
            <person name="Kyrpides N."/>
            <person name="Mikhailova N."/>
            <person name="Bryant D.A."/>
            <person name="Hanada S."/>
            <person name="Tsukatani Y."/>
            <person name="Richardson P."/>
        </authorList>
    </citation>
    <scope>NUCLEOTIDE SEQUENCE [LARGE SCALE GENOMIC DNA]</scope>
    <source>
        <strain evidence="6">DSM 13941 / HLO8</strain>
    </source>
</reference>
<dbReference type="Pfam" id="PF22494">
    <property type="entry name" value="choice_anch_I"/>
    <property type="match status" value="1"/>
</dbReference>
<organism evidence="5 6">
    <name type="scientific">Roseiflexus castenholzii (strain DSM 13941 / HLO8)</name>
    <dbReference type="NCBI Taxonomy" id="383372"/>
    <lineage>
        <taxon>Bacteria</taxon>
        <taxon>Bacillati</taxon>
        <taxon>Chloroflexota</taxon>
        <taxon>Chloroflexia</taxon>
        <taxon>Chloroflexales</taxon>
        <taxon>Roseiflexineae</taxon>
        <taxon>Roseiflexaceae</taxon>
        <taxon>Roseiflexus</taxon>
    </lineage>
</organism>
<feature type="domain" description="Choice-of-anchor I" evidence="4">
    <location>
        <begin position="881"/>
        <end position="1136"/>
    </location>
</feature>
<dbReference type="PANTHER" id="PTHR42834">
    <property type="entry name" value="ENDONUCLEASE/EXONUCLEASE/PHOSPHATASE FAMILY PROTEIN (AFU_ORTHOLOGUE AFUA_3G09210)"/>
    <property type="match status" value="1"/>
</dbReference>
<dbReference type="CDD" id="cd04486">
    <property type="entry name" value="YhcR_OBF_like"/>
    <property type="match status" value="1"/>
</dbReference>
<keyword evidence="6" id="KW-1185">Reference proteome</keyword>
<keyword evidence="2" id="KW-0732">Signal</keyword>
<feature type="chain" id="PRO_5002711576" evidence="2">
    <location>
        <begin position="37"/>
        <end position="1641"/>
    </location>
</feature>
<dbReference type="InterPro" id="IPR055188">
    <property type="entry name" value="Choice_anch_I"/>
</dbReference>
<dbReference type="PANTHER" id="PTHR42834:SF1">
    <property type="entry name" value="ENDONUCLEASE_EXONUCLEASE_PHOSPHATASE FAMILY PROTEIN (AFU_ORTHOLOGUE AFUA_3G09210)"/>
    <property type="match status" value="1"/>
</dbReference>
<dbReference type="InterPro" id="IPR058094">
    <property type="entry name" value="Ig-like_OmpL47-like"/>
</dbReference>
<evidence type="ECO:0000256" key="1">
    <source>
        <dbReference type="SAM" id="MobiDB-lite"/>
    </source>
</evidence>
<evidence type="ECO:0000259" key="3">
    <source>
        <dbReference type="Pfam" id="PF03372"/>
    </source>
</evidence>
<keyword evidence="5" id="KW-0540">Nuclease</keyword>
<feature type="compositionally biased region" description="Pro residues" evidence="1">
    <location>
        <begin position="239"/>
        <end position="249"/>
    </location>
</feature>
<evidence type="ECO:0000313" key="6">
    <source>
        <dbReference type="Proteomes" id="UP000000263"/>
    </source>
</evidence>
<dbReference type="SUPFAM" id="SSF56219">
    <property type="entry name" value="DNase I-like"/>
    <property type="match status" value="1"/>
</dbReference>
<dbReference type="eggNOG" id="COG2374">
    <property type="taxonomic scope" value="Bacteria"/>
</dbReference>
<proteinExistence type="predicted"/>
<dbReference type="CDD" id="cd10283">
    <property type="entry name" value="MnuA_DNase1-like"/>
    <property type="match status" value="1"/>
</dbReference>
<dbReference type="InterPro" id="IPR036691">
    <property type="entry name" value="Endo/exonu/phosph_ase_sf"/>
</dbReference>
<dbReference type="SUPFAM" id="SSF51004">
    <property type="entry name" value="C-terminal (heme d1) domain of cytochrome cd1-nitrite reductase"/>
    <property type="match status" value="1"/>
</dbReference>
<feature type="region of interest" description="Disordered" evidence="1">
    <location>
        <begin position="232"/>
        <end position="251"/>
    </location>
</feature>
<feature type="region of interest" description="Disordered" evidence="1">
    <location>
        <begin position="82"/>
        <end position="114"/>
    </location>
</feature>
<dbReference type="NCBIfam" id="NF033681">
    <property type="entry name" value="ExeM_NucH_DNase"/>
    <property type="match status" value="1"/>
</dbReference>
<dbReference type="OrthoDB" id="1016457at2"/>